<dbReference type="InterPro" id="IPR004849">
    <property type="entry name" value="6DGDH_YqeC"/>
</dbReference>
<gene>
    <name evidence="7" type="primary">gnd</name>
    <name evidence="7" type="ORF">ACFOEX_11470</name>
</gene>
<dbReference type="EMBL" id="JBHRUV010000066">
    <property type="protein sequence ID" value="MFC3266964.1"/>
    <property type="molecule type" value="Genomic_DNA"/>
</dbReference>
<dbReference type="GO" id="GO:0016491">
    <property type="term" value="F:oxidoreductase activity"/>
    <property type="evidence" value="ECO:0007669"/>
    <property type="project" value="UniProtKB-KW"/>
</dbReference>
<dbReference type="PRINTS" id="PR00076">
    <property type="entry name" value="6PGDHDRGNASE"/>
</dbReference>
<dbReference type="InterPro" id="IPR006183">
    <property type="entry name" value="Pgluconate_DH"/>
</dbReference>
<dbReference type="InterPro" id="IPR006115">
    <property type="entry name" value="6PGDH_NADP-bd"/>
</dbReference>
<keyword evidence="4" id="KW-0311">Gluconate utilization</keyword>
<feature type="domain" description="6-phosphogluconate dehydrogenase C-terminal" evidence="6">
    <location>
        <begin position="185"/>
        <end position="341"/>
    </location>
</feature>
<sequence>MQLGMIGLGRMGGNIVRRLMQRGHACVVWDRSAEAVAALAAEGATAAASPEDLVAKLAAPRAVWVMLPAGGPTEDTVRLLGELLSPQDVIIDGGNTFWRDDVRRAAALRPKGVHYVDVGVSGGVWGLERGYCMMIGGDAAVVRRLDPIFAALAPGRGDIPATPGRDGRDPRVEQGYLHAGPSGAGHFVKMVHNGVEYGLMQAYAEGFDILRSADSPVRPENERFSFDLADVAEVWRRGSVITSWLLDLTASALAQDPRLDAFSGYVDDSGEGRWTIQAAIEQATPAEVLTAALYARFRSRQEHTFAEKVLSAMRKGFGGHVERPGGPSAADLAAASMEGRT</sequence>
<dbReference type="SUPFAM" id="SSF51735">
    <property type="entry name" value="NAD(P)-binding Rossmann-fold domains"/>
    <property type="match status" value="1"/>
</dbReference>
<evidence type="ECO:0000256" key="4">
    <source>
        <dbReference type="ARBA" id="ARBA00023064"/>
    </source>
</evidence>
<dbReference type="InterPro" id="IPR036291">
    <property type="entry name" value="NAD(P)-bd_dom_sf"/>
</dbReference>
<dbReference type="InterPro" id="IPR006114">
    <property type="entry name" value="6PGDH_C"/>
</dbReference>
<evidence type="ECO:0000313" key="8">
    <source>
        <dbReference type="Proteomes" id="UP001595536"/>
    </source>
</evidence>
<dbReference type="SMART" id="SM01350">
    <property type="entry name" value="6PGD"/>
    <property type="match status" value="1"/>
</dbReference>
<evidence type="ECO:0000256" key="5">
    <source>
        <dbReference type="SAM" id="MobiDB-lite"/>
    </source>
</evidence>
<proteinExistence type="inferred from homology"/>
<keyword evidence="8" id="KW-1185">Reference proteome</keyword>
<reference evidence="8" key="1">
    <citation type="journal article" date="2019" name="Int. J. Syst. Evol. Microbiol.">
        <title>The Global Catalogue of Microorganisms (GCM) 10K type strain sequencing project: providing services to taxonomists for standard genome sequencing and annotation.</title>
        <authorList>
            <consortium name="The Broad Institute Genomics Platform"/>
            <consortium name="The Broad Institute Genome Sequencing Center for Infectious Disease"/>
            <person name="Wu L."/>
            <person name="Ma J."/>
        </authorList>
    </citation>
    <scope>NUCLEOTIDE SEQUENCE [LARGE SCALE GENOMIC DNA]</scope>
    <source>
        <strain evidence="8">CCM 7941</strain>
    </source>
</reference>
<dbReference type="PANTHER" id="PTHR11811">
    <property type="entry name" value="6-PHOSPHOGLUCONATE DEHYDROGENASE"/>
    <property type="match status" value="1"/>
</dbReference>
<feature type="region of interest" description="Disordered" evidence="5">
    <location>
        <begin position="320"/>
        <end position="341"/>
    </location>
</feature>
<comment type="similarity">
    <text evidence="2">Belongs to the 6-phosphogluconate dehydrogenase family.</text>
</comment>
<dbReference type="Gene3D" id="1.10.1040.10">
    <property type="entry name" value="N-(1-d-carboxylethyl)-l-norvaline Dehydrogenase, domain 2"/>
    <property type="match status" value="1"/>
</dbReference>
<accession>A0ABV7LGR8</accession>
<evidence type="ECO:0000256" key="3">
    <source>
        <dbReference type="ARBA" id="ARBA00023002"/>
    </source>
</evidence>
<name>A0ABV7LGR8_9HYPH</name>
<comment type="caution">
    <text evidence="7">The sequence shown here is derived from an EMBL/GenBank/DDBJ whole genome shotgun (WGS) entry which is preliminary data.</text>
</comment>
<dbReference type="EC" id="1.1.1.343" evidence="7"/>
<evidence type="ECO:0000259" key="6">
    <source>
        <dbReference type="SMART" id="SM01350"/>
    </source>
</evidence>
<dbReference type="NCBIfam" id="NF007161">
    <property type="entry name" value="PRK09599.1"/>
    <property type="match status" value="1"/>
</dbReference>
<dbReference type="InterPro" id="IPR013328">
    <property type="entry name" value="6PGD_dom2"/>
</dbReference>
<comment type="pathway">
    <text evidence="1">Carbohydrate degradation; pentose phosphate pathway.</text>
</comment>
<dbReference type="Pfam" id="PF00393">
    <property type="entry name" value="6PGD"/>
    <property type="match status" value="1"/>
</dbReference>
<evidence type="ECO:0000256" key="2">
    <source>
        <dbReference type="ARBA" id="ARBA00008419"/>
    </source>
</evidence>
<protein>
    <submittedName>
        <fullName evidence="7">Phosphogluconate dehydrogenase (NAD(+)-dependent, decarboxylating)</fullName>
        <ecNumber evidence="7">1.1.1.343</ecNumber>
    </submittedName>
</protein>
<evidence type="ECO:0000313" key="7">
    <source>
        <dbReference type="EMBL" id="MFC3266964.1"/>
    </source>
</evidence>
<dbReference type="Gene3D" id="3.40.50.720">
    <property type="entry name" value="NAD(P)-binding Rossmann-like Domain"/>
    <property type="match status" value="1"/>
</dbReference>
<dbReference type="InterPro" id="IPR008927">
    <property type="entry name" value="6-PGluconate_DH-like_C_sf"/>
</dbReference>
<keyword evidence="3 7" id="KW-0560">Oxidoreductase</keyword>
<organism evidence="7 8">
    <name type="scientific">Camelimonas abortus</name>
    <dbReference type="NCBI Taxonomy" id="1017184"/>
    <lineage>
        <taxon>Bacteria</taxon>
        <taxon>Pseudomonadati</taxon>
        <taxon>Pseudomonadota</taxon>
        <taxon>Alphaproteobacteria</taxon>
        <taxon>Hyphomicrobiales</taxon>
        <taxon>Chelatococcaceae</taxon>
        <taxon>Camelimonas</taxon>
    </lineage>
</organism>
<dbReference type="NCBIfam" id="TIGR00872">
    <property type="entry name" value="gnd_rel"/>
    <property type="match status" value="1"/>
</dbReference>
<evidence type="ECO:0000256" key="1">
    <source>
        <dbReference type="ARBA" id="ARBA00004959"/>
    </source>
</evidence>
<dbReference type="SUPFAM" id="SSF48179">
    <property type="entry name" value="6-phosphogluconate dehydrogenase C-terminal domain-like"/>
    <property type="match status" value="1"/>
</dbReference>
<dbReference type="Pfam" id="PF03446">
    <property type="entry name" value="NAD_binding_2"/>
    <property type="match status" value="1"/>
</dbReference>
<dbReference type="Proteomes" id="UP001595536">
    <property type="component" value="Unassembled WGS sequence"/>
</dbReference>
<dbReference type="RefSeq" id="WP_376830877.1">
    <property type="nucleotide sequence ID" value="NZ_JBHLWR010000006.1"/>
</dbReference>